<protein>
    <submittedName>
        <fullName evidence="3">Amidohydrolase family protein</fullName>
    </submittedName>
</protein>
<dbReference type="Pfam" id="PF01979">
    <property type="entry name" value="Amidohydro_1"/>
    <property type="match status" value="1"/>
</dbReference>
<evidence type="ECO:0000313" key="3">
    <source>
        <dbReference type="EMBL" id="MCX2719188.1"/>
    </source>
</evidence>
<dbReference type="InterPro" id="IPR011059">
    <property type="entry name" value="Metal-dep_hydrolase_composite"/>
</dbReference>
<name>A0AAE3MKP9_9FLAO</name>
<dbReference type="Proteomes" id="UP001207116">
    <property type="component" value="Unassembled WGS sequence"/>
</dbReference>
<keyword evidence="4" id="KW-1185">Reference proteome</keyword>
<reference evidence="3" key="1">
    <citation type="submission" date="2022-11" db="EMBL/GenBank/DDBJ databases">
        <title>The characterization of three novel Bacteroidetes species and genomic analysis of their roles in tidal elemental geochemical cycles.</title>
        <authorList>
            <person name="Ma K.-J."/>
        </authorList>
    </citation>
    <scope>NUCLEOTIDE SEQUENCE</scope>
    <source>
        <strain evidence="3">M415</strain>
    </source>
</reference>
<feature type="chain" id="PRO_5042224988" evidence="1">
    <location>
        <begin position="20"/>
        <end position="393"/>
    </location>
</feature>
<dbReference type="InterPro" id="IPR032466">
    <property type="entry name" value="Metal_Hydrolase"/>
</dbReference>
<feature type="signal peptide" evidence="1">
    <location>
        <begin position="1"/>
        <end position="19"/>
    </location>
</feature>
<proteinExistence type="predicted"/>
<dbReference type="InterPro" id="IPR006680">
    <property type="entry name" value="Amidohydro-rel"/>
</dbReference>
<dbReference type="GO" id="GO:0016810">
    <property type="term" value="F:hydrolase activity, acting on carbon-nitrogen (but not peptide) bonds"/>
    <property type="evidence" value="ECO:0007669"/>
    <property type="project" value="InterPro"/>
</dbReference>
<dbReference type="SUPFAM" id="SSF51338">
    <property type="entry name" value="Composite domain of metallo-dependent hydrolases"/>
    <property type="match status" value="1"/>
</dbReference>
<dbReference type="PANTHER" id="PTHR43135">
    <property type="entry name" value="ALPHA-D-RIBOSE 1-METHYLPHOSPHONATE 5-TRIPHOSPHATE DIPHOSPHATASE"/>
    <property type="match status" value="1"/>
</dbReference>
<accession>A0AAE3MKP9</accession>
<dbReference type="RefSeq" id="WP_266011675.1">
    <property type="nucleotide sequence ID" value="NZ_JAPFQP010000001.1"/>
</dbReference>
<dbReference type="AlphaFoldDB" id="A0AAE3MKP9"/>
<comment type="caution">
    <text evidence="3">The sequence shown here is derived from an EMBL/GenBank/DDBJ whole genome shotgun (WGS) entry which is preliminary data.</text>
</comment>
<keyword evidence="1" id="KW-0732">Signal</keyword>
<gene>
    <name evidence="3" type="ORF">OO016_06210</name>
</gene>
<evidence type="ECO:0000259" key="2">
    <source>
        <dbReference type="Pfam" id="PF01979"/>
    </source>
</evidence>
<dbReference type="PANTHER" id="PTHR43135:SF3">
    <property type="entry name" value="ALPHA-D-RIBOSE 1-METHYLPHOSPHONATE 5-TRIPHOSPHATE DIPHOSPHATASE"/>
    <property type="match status" value="1"/>
</dbReference>
<evidence type="ECO:0000313" key="4">
    <source>
        <dbReference type="Proteomes" id="UP001207116"/>
    </source>
</evidence>
<feature type="domain" description="Amidohydrolase-related" evidence="2">
    <location>
        <begin position="70"/>
        <end position="388"/>
    </location>
</feature>
<dbReference type="SUPFAM" id="SSF51556">
    <property type="entry name" value="Metallo-dependent hydrolases"/>
    <property type="match status" value="1"/>
</dbReference>
<sequence>MKRILIIGLTLLSIGCSQAVEYDLVIRNVSLFNGYEDQGIVNIAINNDTIATISSEELISQSVIDGSGKYIIPGLVNAHVHVSRREQLKQGYPLGIMYLLNMHTGLEDRELDWKRISRDSSGYSVLYGSGHAATVPGGHPTQFSPEMETINDSSSVEAWLQNRIKNNVDYIKIIRDNHEWMGYPAQPTMSFDTIGKLIGAARHNGLKTVVHANTVHEFIAISKFQPSGFVHMLDYKEDLPIPESYYQAISNSGAFIVTTAGISLKPMEGAPPFMVEWVTKNLLDAEQRAEIISNYYQNDIMIVVGTDAQEGQMDFADDYYLELELYQMAGLSNLEILRAATGNAAKAFGLPIGEIKVGGKATFVLLNASPLEELSNLKKVEQVWKNGKPYDGL</sequence>
<dbReference type="Gene3D" id="3.20.20.140">
    <property type="entry name" value="Metal-dependent hydrolases"/>
    <property type="match status" value="1"/>
</dbReference>
<dbReference type="EMBL" id="JAPFQP010000001">
    <property type="protein sequence ID" value="MCX2719188.1"/>
    <property type="molecule type" value="Genomic_DNA"/>
</dbReference>
<dbReference type="Gene3D" id="2.30.40.10">
    <property type="entry name" value="Urease, subunit C, domain 1"/>
    <property type="match status" value="2"/>
</dbReference>
<organism evidence="3 4">
    <name type="scientific">Lentiprolixibacter aurantiacus</name>
    <dbReference type="NCBI Taxonomy" id="2993939"/>
    <lineage>
        <taxon>Bacteria</taxon>
        <taxon>Pseudomonadati</taxon>
        <taxon>Bacteroidota</taxon>
        <taxon>Flavobacteriia</taxon>
        <taxon>Flavobacteriales</taxon>
        <taxon>Flavobacteriaceae</taxon>
        <taxon>Lentiprolixibacter</taxon>
    </lineage>
</organism>
<dbReference type="InterPro" id="IPR051781">
    <property type="entry name" value="Metallo-dep_Hydrolase"/>
</dbReference>
<dbReference type="PROSITE" id="PS51257">
    <property type="entry name" value="PROKAR_LIPOPROTEIN"/>
    <property type="match status" value="1"/>
</dbReference>
<evidence type="ECO:0000256" key="1">
    <source>
        <dbReference type="SAM" id="SignalP"/>
    </source>
</evidence>